<evidence type="ECO:0000256" key="1">
    <source>
        <dbReference type="SAM" id="MobiDB-lite"/>
    </source>
</evidence>
<feature type="compositionally biased region" description="Low complexity" evidence="1">
    <location>
        <begin position="164"/>
        <end position="183"/>
    </location>
</feature>
<evidence type="ECO:0000313" key="3">
    <source>
        <dbReference type="EMBL" id="KAH6884261.1"/>
    </source>
</evidence>
<keyword evidence="4" id="KW-1185">Reference proteome</keyword>
<protein>
    <submittedName>
        <fullName evidence="3">Uncharacterized protein</fullName>
    </submittedName>
</protein>
<feature type="compositionally biased region" description="Low complexity" evidence="1">
    <location>
        <begin position="126"/>
        <end position="150"/>
    </location>
</feature>
<organism evidence="3 4">
    <name type="scientific">Thelonectria olida</name>
    <dbReference type="NCBI Taxonomy" id="1576542"/>
    <lineage>
        <taxon>Eukaryota</taxon>
        <taxon>Fungi</taxon>
        <taxon>Dikarya</taxon>
        <taxon>Ascomycota</taxon>
        <taxon>Pezizomycotina</taxon>
        <taxon>Sordariomycetes</taxon>
        <taxon>Hypocreomycetidae</taxon>
        <taxon>Hypocreales</taxon>
        <taxon>Nectriaceae</taxon>
        <taxon>Thelonectria</taxon>
    </lineage>
</organism>
<feature type="signal peptide" evidence="2">
    <location>
        <begin position="1"/>
        <end position="20"/>
    </location>
</feature>
<feature type="region of interest" description="Disordered" evidence="1">
    <location>
        <begin position="126"/>
        <end position="183"/>
    </location>
</feature>
<proteinExistence type="predicted"/>
<dbReference type="Proteomes" id="UP000777438">
    <property type="component" value="Unassembled WGS sequence"/>
</dbReference>
<dbReference type="EMBL" id="JAGPYM010000021">
    <property type="protein sequence ID" value="KAH6884261.1"/>
    <property type="molecule type" value="Genomic_DNA"/>
</dbReference>
<keyword evidence="2" id="KW-0732">Signal</keyword>
<dbReference type="AlphaFoldDB" id="A0A9P9AM56"/>
<comment type="caution">
    <text evidence="3">The sequence shown here is derived from an EMBL/GenBank/DDBJ whole genome shotgun (WGS) entry which is preliminary data.</text>
</comment>
<name>A0A9P9AM56_9HYPO</name>
<reference evidence="3 4" key="1">
    <citation type="journal article" date="2021" name="Nat. Commun.">
        <title>Genetic determinants of endophytism in the Arabidopsis root mycobiome.</title>
        <authorList>
            <person name="Mesny F."/>
            <person name="Miyauchi S."/>
            <person name="Thiergart T."/>
            <person name="Pickel B."/>
            <person name="Atanasova L."/>
            <person name="Karlsson M."/>
            <person name="Huettel B."/>
            <person name="Barry K.W."/>
            <person name="Haridas S."/>
            <person name="Chen C."/>
            <person name="Bauer D."/>
            <person name="Andreopoulos W."/>
            <person name="Pangilinan J."/>
            <person name="LaButti K."/>
            <person name="Riley R."/>
            <person name="Lipzen A."/>
            <person name="Clum A."/>
            <person name="Drula E."/>
            <person name="Henrissat B."/>
            <person name="Kohler A."/>
            <person name="Grigoriev I.V."/>
            <person name="Martin F.M."/>
            <person name="Hacquard S."/>
        </authorList>
    </citation>
    <scope>NUCLEOTIDE SEQUENCE [LARGE SCALE GENOMIC DNA]</scope>
    <source>
        <strain evidence="3 4">MPI-CAGE-CH-0241</strain>
    </source>
</reference>
<feature type="compositionally biased region" description="Basic and acidic residues" evidence="1">
    <location>
        <begin position="151"/>
        <end position="163"/>
    </location>
</feature>
<sequence>MTRLFALSLAFSLLATAVQGANVLFGAYATGQCEECLDQTFESCPGDYETRPYAECMCAGDGGANFVSCLSQCDVSLDEPAIASSQFYYYCVQFFKEVCPSAEQYLDSQDFNEQCSDDAIAAGGIGASGTIASEDPTATAEPTETTGKTEATGKTETTGKTEPSETTETSEKTTQSSSGATASAAPALAVMAGLGLQLINMNL</sequence>
<evidence type="ECO:0000256" key="2">
    <source>
        <dbReference type="SAM" id="SignalP"/>
    </source>
</evidence>
<dbReference type="OrthoDB" id="4870036at2759"/>
<accession>A0A9P9AM56</accession>
<evidence type="ECO:0000313" key="4">
    <source>
        <dbReference type="Proteomes" id="UP000777438"/>
    </source>
</evidence>
<gene>
    <name evidence="3" type="ORF">B0T10DRAFT_564837</name>
</gene>
<feature type="chain" id="PRO_5040517140" evidence="2">
    <location>
        <begin position="21"/>
        <end position="203"/>
    </location>
</feature>